<dbReference type="OrthoDB" id="1912886at2759"/>
<evidence type="ECO:0000256" key="4">
    <source>
        <dbReference type="ARBA" id="ARBA00023242"/>
    </source>
</evidence>
<dbReference type="GO" id="GO:0003677">
    <property type="term" value="F:DNA binding"/>
    <property type="evidence" value="ECO:0007669"/>
    <property type="project" value="UniProtKB-KW"/>
</dbReference>
<dbReference type="AlphaFoldDB" id="A0A5D3BIC1"/>
<evidence type="ECO:0000313" key="6">
    <source>
        <dbReference type="EMBL" id="KAA0036060.1"/>
    </source>
</evidence>
<dbReference type="Proteomes" id="UP000321393">
    <property type="component" value="Unassembled WGS sequence"/>
</dbReference>
<gene>
    <name evidence="7" type="ORF">E5676_scaffold248G00630</name>
    <name evidence="6" type="ORF">E6C27_scaffold112G00530</name>
</gene>
<evidence type="ECO:0000256" key="2">
    <source>
        <dbReference type="ARBA" id="ARBA00023125"/>
    </source>
</evidence>
<dbReference type="SUPFAM" id="SSF101941">
    <property type="entry name" value="NAC domain"/>
    <property type="match status" value="1"/>
</dbReference>
<feature type="domain" description="NAC" evidence="5">
    <location>
        <begin position="1"/>
        <end position="133"/>
    </location>
</feature>
<evidence type="ECO:0000313" key="8">
    <source>
        <dbReference type="Proteomes" id="UP000321393"/>
    </source>
</evidence>
<reference evidence="8 9" key="1">
    <citation type="submission" date="2019-08" db="EMBL/GenBank/DDBJ databases">
        <title>Draft genome sequences of two oriental melons (Cucumis melo L. var makuwa).</title>
        <authorList>
            <person name="Kwon S.-Y."/>
        </authorList>
    </citation>
    <scope>NUCLEOTIDE SEQUENCE [LARGE SCALE GENOMIC DNA]</scope>
    <source>
        <strain evidence="9">cv. Chang Bougi</strain>
        <strain evidence="8">cv. SW 3</strain>
        <tissue evidence="7">Leaf</tissue>
    </source>
</reference>
<keyword evidence="4" id="KW-0539">Nucleus</keyword>
<dbReference type="STRING" id="1194695.A0A5D3BIC1"/>
<evidence type="ECO:0000313" key="7">
    <source>
        <dbReference type="EMBL" id="TYJ98867.1"/>
    </source>
</evidence>
<evidence type="ECO:0000259" key="5">
    <source>
        <dbReference type="PROSITE" id="PS51005"/>
    </source>
</evidence>
<dbReference type="PANTHER" id="PTHR31744">
    <property type="entry name" value="PROTEIN CUP-SHAPED COTYLEDON 2-RELATED"/>
    <property type="match status" value="1"/>
</dbReference>
<protein>
    <submittedName>
        <fullName evidence="7">NAC domain-containing protein 86</fullName>
    </submittedName>
</protein>
<keyword evidence="2" id="KW-0238">DNA-binding</keyword>
<keyword evidence="1" id="KW-0805">Transcription regulation</keyword>
<dbReference type="Proteomes" id="UP000321947">
    <property type="component" value="Unassembled WGS sequence"/>
</dbReference>
<dbReference type="EMBL" id="SSTE01019870">
    <property type="protein sequence ID" value="KAA0036060.1"/>
    <property type="molecule type" value="Genomic_DNA"/>
</dbReference>
<dbReference type="EMBL" id="SSTD01017768">
    <property type="protein sequence ID" value="TYJ98867.1"/>
    <property type="molecule type" value="Genomic_DNA"/>
</dbReference>
<keyword evidence="3" id="KW-0804">Transcription</keyword>
<accession>A0A5D3BIC1</accession>
<organism evidence="7 9">
    <name type="scientific">Cucumis melo var. makuwa</name>
    <name type="common">Oriental melon</name>
    <dbReference type="NCBI Taxonomy" id="1194695"/>
    <lineage>
        <taxon>Eukaryota</taxon>
        <taxon>Viridiplantae</taxon>
        <taxon>Streptophyta</taxon>
        <taxon>Embryophyta</taxon>
        <taxon>Tracheophyta</taxon>
        <taxon>Spermatophyta</taxon>
        <taxon>Magnoliopsida</taxon>
        <taxon>eudicotyledons</taxon>
        <taxon>Gunneridae</taxon>
        <taxon>Pentapetalae</taxon>
        <taxon>rosids</taxon>
        <taxon>fabids</taxon>
        <taxon>Cucurbitales</taxon>
        <taxon>Cucurbitaceae</taxon>
        <taxon>Benincaseae</taxon>
        <taxon>Cucumis</taxon>
    </lineage>
</organism>
<dbReference type="PROSITE" id="PS51005">
    <property type="entry name" value="NAC"/>
    <property type="match status" value="1"/>
</dbReference>
<evidence type="ECO:0000256" key="3">
    <source>
        <dbReference type="ARBA" id="ARBA00023163"/>
    </source>
</evidence>
<evidence type="ECO:0000313" key="9">
    <source>
        <dbReference type="Proteomes" id="UP000321947"/>
    </source>
</evidence>
<dbReference type="Pfam" id="PF02365">
    <property type="entry name" value="NAM"/>
    <property type="match status" value="2"/>
</dbReference>
<dbReference type="Gene3D" id="2.170.150.80">
    <property type="entry name" value="NAC domain"/>
    <property type="match status" value="1"/>
</dbReference>
<dbReference type="InterPro" id="IPR003441">
    <property type="entry name" value="NAC-dom"/>
</dbReference>
<comment type="caution">
    <text evidence="7">The sequence shown here is derived from an EMBL/GenBank/DDBJ whole genome shotgun (WGS) entry which is preliminary data.</text>
</comment>
<dbReference type="GO" id="GO:0006355">
    <property type="term" value="P:regulation of DNA-templated transcription"/>
    <property type="evidence" value="ECO:0007669"/>
    <property type="project" value="InterPro"/>
</dbReference>
<dbReference type="PANTHER" id="PTHR31744:SF210">
    <property type="entry name" value="NAC DOMAIN-CONTAINING PROTEIN 86-LIKE"/>
    <property type="match status" value="1"/>
</dbReference>
<sequence length="225" mass="25647">MAPVGLPPGFRFHPTDEELVNYYLKRKISEKSFLPSRDPEWYFFGPRDRKYPNGFRTNRATRAGYWKSTGKDRRVSSQNRAIGMKKTLVYYRGRAPQGIRTDWVMHEYRLDDKDCEDSSGIQDSYALCRVFKKNGICSEVEELLVGGQSSSSSLSFMENSNSTSQTLVNDYETLSPDILMAASSSCVEEEEKDDSWMQFITEDAWCASNSSAIGLDDLSHLTFTN</sequence>
<proteinExistence type="predicted"/>
<evidence type="ECO:0000256" key="1">
    <source>
        <dbReference type="ARBA" id="ARBA00023015"/>
    </source>
</evidence>
<name>A0A5D3BIC1_CUCMM</name>
<dbReference type="InterPro" id="IPR036093">
    <property type="entry name" value="NAC_dom_sf"/>
</dbReference>